<gene>
    <name evidence="2" type="ORF">F0562_032995</name>
</gene>
<protein>
    <submittedName>
        <fullName evidence="2">Uncharacterized protein</fullName>
    </submittedName>
</protein>
<proteinExistence type="predicted"/>
<evidence type="ECO:0000313" key="2">
    <source>
        <dbReference type="EMBL" id="KAA8532888.1"/>
    </source>
</evidence>
<dbReference type="Proteomes" id="UP000325577">
    <property type="component" value="Linkage Group LG19"/>
</dbReference>
<evidence type="ECO:0000313" key="3">
    <source>
        <dbReference type="Proteomes" id="UP000325577"/>
    </source>
</evidence>
<organism evidence="2 3">
    <name type="scientific">Nyssa sinensis</name>
    <dbReference type="NCBI Taxonomy" id="561372"/>
    <lineage>
        <taxon>Eukaryota</taxon>
        <taxon>Viridiplantae</taxon>
        <taxon>Streptophyta</taxon>
        <taxon>Embryophyta</taxon>
        <taxon>Tracheophyta</taxon>
        <taxon>Spermatophyta</taxon>
        <taxon>Magnoliopsida</taxon>
        <taxon>eudicotyledons</taxon>
        <taxon>Gunneridae</taxon>
        <taxon>Pentapetalae</taxon>
        <taxon>asterids</taxon>
        <taxon>Cornales</taxon>
        <taxon>Nyssaceae</taxon>
        <taxon>Nyssa</taxon>
    </lineage>
</organism>
<dbReference type="AlphaFoldDB" id="A0A5J5ARL5"/>
<reference evidence="2 3" key="1">
    <citation type="submission" date="2019-09" db="EMBL/GenBank/DDBJ databases">
        <title>A chromosome-level genome assembly of the Chinese tupelo Nyssa sinensis.</title>
        <authorList>
            <person name="Yang X."/>
            <person name="Kang M."/>
            <person name="Yang Y."/>
            <person name="Xiong H."/>
            <person name="Wang M."/>
            <person name="Zhang Z."/>
            <person name="Wang Z."/>
            <person name="Wu H."/>
            <person name="Ma T."/>
            <person name="Liu J."/>
            <person name="Xi Z."/>
        </authorList>
    </citation>
    <scope>NUCLEOTIDE SEQUENCE [LARGE SCALE GENOMIC DNA]</scope>
    <source>
        <strain evidence="2">J267</strain>
        <tissue evidence="2">Leaf</tissue>
    </source>
</reference>
<accession>A0A5J5ARL5</accession>
<feature type="compositionally biased region" description="Polar residues" evidence="1">
    <location>
        <begin position="1"/>
        <end position="11"/>
    </location>
</feature>
<evidence type="ECO:0000256" key="1">
    <source>
        <dbReference type="SAM" id="MobiDB-lite"/>
    </source>
</evidence>
<dbReference type="Pfam" id="PF14223">
    <property type="entry name" value="Retrotran_gag_2"/>
    <property type="match status" value="1"/>
</dbReference>
<keyword evidence="3" id="KW-1185">Reference proteome</keyword>
<name>A0A5J5ARL5_9ASTE</name>
<dbReference type="PANTHER" id="PTHR47481">
    <property type="match status" value="1"/>
</dbReference>
<sequence length="350" mass="38806">MASQASPTDQPSSSAIATSASTSHPQTPIYLLSNICNLITVRLDSTNYVCWKFQFTSILKAHSLIEFVDGSLDCPEMFLRNEKGELTAEINPNHKSWIAQDQALITLINITLSPTALAHIIGLNSAREVWLALERRFSSSSRANILQLKTELQSISKGNNSIDSYIQKIKEIRDKLHSVSVKIEDEDLLICTLNGLPQNYDAFATSIRTRSDPITFEELQVLLKAEENSKERHSKQNQNTFIPTTMAVSHGRTNHTAADCYHRLNPTYQAKFPSPQLAAMAASFGSNQNTSNIWLTDSGATNHITNDISNLRISEDYTGEDSVSIGNGKGLQISHTDPRYSNWEDIVPGP</sequence>
<dbReference type="EMBL" id="CM018042">
    <property type="protein sequence ID" value="KAA8532888.1"/>
    <property type="molecule type" value="Genomic_DNA"/>
</dbReference>
<dbReference type="PANTHER" id="PTHR47481:SF28">
    <property type="entry name" value="RETROTRANSPOSON COPIA-LIKE N-TERMINAL DOMAIN-CONTAINING PROTEIN"/>
    <property type="match status" value="1"/>
</dbReference>
<feature type="region of interest" description="Disordered" evidence="1">
    <location>
        <begin position="1"/>
        <end position="20"/>
    </location>
</feature>
<dbReference type="OrthoDB" id="1845088at2759"/>